<dbReference type="Gene3D" id="3.20.20.450">
    <property type="entry name" value="EAL domain"/>
    <property type="match status" value="1"/>
</dbReference>
<dbReference type="Gene3D" id="3.40.50.2300">
    <property type="match status" value="1"/>
</dbReference>
<dbReference type="RefSeq" id="WP_114696757.1">
    <property type="nucleotide sequence ID" value="NZ_QQOH01000004.1"/>
</dbReference>
<gene>
    <name evidence="8" type="ORF">DV711_16235</name>
</gene>
<keyword evidence="2" id="KW-0973">c-di-GMP</keyword>
<dbReference type="PANTHER" id="PTHR33121">
    <property type="entry name" value="CYCLIC DI-GMP PHOSPHODIESTERASE PDEF"/>
    <property type="match status" value="1"/>
</dbReference>
<proteinExistence type="predicted"/>
<dbReference type="EC" id="3.1.4.52" evidence="1"/>
<evidence type="ECO:0000256" key="4">
    <source>
        <dbReference type="SAM" id="MobiDB-lite"/>
    </source>
</evidence>
<organism evidence="8 9">
    <name type="scientific">Motiliproteus coralliicola</name>
    <dbReference type="NCBI Taxonomy" id="2283196"/>
    <lineage>
        <taxon>Bacteria</taxon>
        <taxon>Pseudomonadati</taxon>
        <taxon>Pseudomonadota</taxon>
        <taxon>Gammaproteobacteria</taxon>
        <taxon>Oceanospirillales</taxon>
        <taxon>Oceanospirillaceae</taxon>
        <taxon>Motiliproteus</taxon>
    </lineage>
</organism>
<feature type="modified residue" description="4-aspartylphosphate" evidence="3">
    <location>
        <position position="56"/>
    </location>
</feature>
<protein>
    <recommendedName>
        <fullName evidence="1">cyclic-guanylate-specific phosphodiesterase</fullName>
        <ecNumber evidence="1">3.1.4.52</ecNumber>
    </recommendedName>
</protein>
<evidence type="ECO:0000256" key="2">
    <source>
        <dbReference type="ARBA" id="ARBA00022636"/>
    </source>
</evidence>
<dbReference type="InterPro" id="IPR001789">
    <property type="entry name" value="Sig_transdc_resp-reg_receiver"/>
</dbReference>
<dbReference type="Pfam" id="PF00072">
    <property type="entry name" value="Response_reg"/>
    <property type="match status" value="1"/>
</dbReference>
<dbReference type="SUPFAM" id="SSF55073">
    <property type="entry name" value="Nucleotide cyclase"/>
    <property type="match status" value="1"/>
</dbReference>
<dbReference type="PANTHER" id="PTHR33121:SF71">
    <property type="entry name" value="OXYGEN SENSOR PROTEIN DOSP"/>
    <property type="match status" value="1"/>
</dbReference>
<name>A0A369WEM9_9GAMM</name>
<dbReference type="Pfam" id="PF00563">
    <property type="entry name" value="EAL"/>
    <property type="match status" value="1"/>
</dbReference>
<evidence type="ECO:0000259" key="5">
    <source>
        <dbReference type="PROSITE" id="PS50110"/>
    </source>
</evidence>
<dbReference type="InterPro" id="IPR050706">
    <property type="entry name" value="Cyclic-di-GMP_PDE-like"/>
</dbReference>
<dbReference type="Proteomes" id="UP000253769">
    <property type="component" value="Unassembled WGS sequence"/>
</dbReference>
<dbReference type="EMBL" id="QQOH01000004">
    <property type="protein sequence ID" value="RDE19134.1"/>
    <property type="molecule type" value="Genomic_DNA"/>
</dbReference>
<dbReference type="CDD" id="cd17538">
    <property type="entry name" value="REC_D1_PleD-like"/>
    <property type="match status" value="1"/>
</dbReference>
<dbReference type="InterPro" id="IPR001633">
    <property type="entry name" value="EAL_dom"/>
</dbReference>
<evidence type="ECO:0000256" key="3">
    <source>
        <dbReference type="PROSITE-ProRule" id="PRU00169"/>
    </source>
</evidence>
<evidence type="ECO:0000256" key="1">
    <source>
        <dbReference type="ARBA" id="ARBA00012282"/>
    </source>
</evidence>
<dbReference type="InterPro" id="IPR029787">
    <property type="entry name" value="Nucleotide_cyclase"/>
</dbReference>
<evidence type="ECO:0000313" key="9">
    <source>
        <dbReference type="Proteomes" id="UP000253769"/>
    </source>
</evidence>
<dbReference type="InterPro" id="IPR043128">
    <property type="entry name" value="Rev_trsase/Diguanyl_cyclase"/>
</dbReference>
<keyword evidence="3" id="KW-0597">Phosphoprotein</keyword>
<dbReference type="InterPro" id="IPR000160">
    <property type="entry name" value="GGDEF_dom"/>
</dbReference>
<dbReference type="CDD" id="cd01948">
    <property type="entry name" value="EAL"/>
    <property type="match status" value="1"/>
</dbReference>
<dbReference type="GO" id="GO:0000160">
    <property type="term" value="P:phosphorelay signal transduction system"/>
    <property type="evidence" value="ECO:0007669"/>
    <property type="project" value="InterPro"/>
</dbReference>
<feature type="region of interest" description="Disordered" evidence="4">
    <location>
        <begin position="562"/>
        <end position="586"/>
    </location>
</feature>
<dbReference type="PROSITE" id="PS50110">
    <property type="entry name" value="RESPONSE_REGULATORY"/>
    <property type="match status" value="1"/>
</dbReference>
<dbReference type="Pfam" id="PF00990">
    <property type="entry name" value="GGDEF"/>
    <property type="match status" value="1"/>
</dbReference>
<sequence>MNSPSSTILIIDDESFPRATLEALLLPEGYRVETCSGGEQGLRAAERLRPDLILLDVMMPILDGYEVCRRLRANKALAAIPIIMVTALDDADSRIQGLEAGADDFITKPFNSAELRARVRNITRLDRYRKLLEQQEQLAYLTNYDHATGLPKRVLLNNQIQSEIKLRSTVKLLVIMLRFDGFDKVQHALGQNGIDRMLIELSNRLRDPGTNNRQSIARLQGNCLGLVKHSSHPERDSVELIEHLRSAIAAPIELDGQNFVVPMRVGISVYPDDGRDSDQLIDQASFAGSQVQLKEQLGYAFYTAEMNRLVQQQITLEAELHHAVTGNQFELYYQPKLDLLGERGIIGVEALIRWNHPERGLIAPFQFIPLAEATGMIQPIGDWVFSQACDQLRQWQQQGFDGLTLSVNLSGQQFNDPQLVDNIRRQLDRTGLDAASLELELTETHLLESETEAERILHELKALGVGLAIDDFGTGYSSLSRLQRFPVDVLKIDRAFIHDLPDSTGSAALTQAILAMAHSLGLEVVAEGIETEAQRDFLRQQYCSQGQGYLFSRPVSAESMTELLESQWNSDRPNPQASAKSTAEQA</sequence>
<feature type="compositionally biased region" description="Polar residues" evidence="4">
    <location>
        <begin position="564"/>
        <end position="586"/>
    </location>
</feature>
<accession>A0A369WEM9</accession>
<dbReference type="SMART" id="SM00267">
    <property type="entry name" value="GGDEF"/>
    <property type="match status" value="1"/>
</dbReference>
<keyword evidence="9" id="KW-1185">Reference proteome</keyword>
<dbReference type="InterPro" id="IPR035919">
    <property type="entry name" value="EAL_sf"/>
</dbReference>
<dbReference type="SUPFAM" id="SSF52172">
    <property type="entry name" value="CheY-like"/>
    <property type="match status" value="1"/>
</dbReference>
<evidence type="ECO:0000259" key="7">
    <source>
        <dbReference type="PROSITE" id="PS50887"/>
    </source>
</evidence>
<dbReference type="GO" id="GO:0071111">
    <property type="term" value="F:cyclic-guanylate-specific phosphodiesterase activity"/>
    <property type="evidence" value="ECO:0007669"/>
    <property type="project" value="UniProtKB-EC"/>
</dbReference>
<dbReference type="FunFam" id="3.20.20.450:FF:000001">
    <property type="entry name" value="Cyclic di-GMP phosphodiesterase yahA"/>
    <property type="match status" value="1"/>
</dbReference>
<reference evidence="8 9" key="1">
    <citation type="submission" date="2018-07" db="EMBL/GenBank/DDBJ databases">
        <title>Motiliproteus coralliicola sp. nov., a bacterium isolated from Coral.</title>
        <authorList>
            <person name="Wang G."/>
        </authorList>
    </citation>
    <scope>NUCLEOTIDE SEQUENCE [LARGE SCALE GENOMIC DNA]</scope>
    <source>
        <strain evidence="8 9">C34</strain>
    </source>
</reference>
<evidence type="ECO:0000259" key="6">
    <source>
        <dbReference type="PROSITE" id="PS50883"/>
    </source>
</evidence>
<evidence type="ECO:0000313" key="8">
    <source>
        <dbReference type="EMBL" id="RDE19134.1"/>
    </source>
</evidence>
<dbReference type="SMART" id="SM00052">
    <property type="entry name" value="EAL"/>
    <property type="match status" value="1"/>
</dbReference>
<dbReference type="AlphaFoldDB" id="A0A369WEM9"/>
<dbReference type="PROSITE" id="PS50883">
    <property type="entry name" value="EAL"/>
    <property type="match status" value="1"/>
</dbReference>
<feature type="domain" description="GGDEF" evidence="7">
    <location>
        <begin position="170"/>
        <end position="304"/>
    </location>
</feature>
<dbReference type="InterPro" id="IPR011006">
    <property type="entry name" value="CheY-like_superfamily"/>
</dbReference>
<dbReference type="PROSITE" id="PS50887">
    <property type="entry name" value="GGDEF"/>
    <property type="match status" value="1"/>
</dbReference>
<dbReference type="SUPFAM" id="SSF141868">
    <property type="entry name" value="EAL domain-like"/>
    <property type="match status" value="1"/>
</dbReference>
<dbReference type="SMART" id="SM00448">
    <property type="entry name" value="REC"/>
    <property type="match status" value="1"/>
</dbReference>
<feature type="domain" description="EAL" evidence="6">
    <location>
        <begin position="313"/>
        <end position="568"/>
    </location>
</feature>
<dbReference type="Gene3D" id="3.30.70.270">
    <property type="match status" value="1"/>
</dbReference>
<dbReference type="OrthoDB" id="9816034at2"/>
<feature type="domain" description="Response regulatory" evidence="5">
    <location>
        <begin position="7"/>
        <end position="123"/>
    </location>
</feature>
<comment type="caution">
    <text evidence="8">The sequence shown here is derived from an EMBL/GenBank/DDBJ whole genome shotgun (WGS) entry which is preliminary data.</text>
</comment>